<dbReference type="RefSeq" id="WP_188452629.1">
    <property type="nucleotide sequence ID" value="NZ_BMFS01000010.1"/>
</dbReference>
<keyword evidence="1" id="KW-0472">Membrane</keyword>
<organism evidence="2 3">
    <name type="scientific">Glycocaulis albus</name>
    <dbReference type="NCBI Taxonomy" id="1382801"/>
    <lineage>
        <taxon>Bacteria</taxon>
        <taxon>Pseudomonadati</taxon>
        <taxon>Pseudomonadota</taxon>
        <taxon>Alphaproteobacteria</taxon>
        <taxon>Maricaulales</taxon>
        <taxon>Maricaulaceae</taxon>
        <taxon>Glycocaulis</taxon>
    </lineage>
</organism>
<dbReference type="Proteomes" id="UP000648722">
    <property type="component" value="Unassembled WGS sequence"/>
</dbReference>
<name>A0ABQ1XWL1_9PROT</name>
<keyword evidence="3" id="KW-1185">Reference proteome</keyword>
<keyword evidence="1" id="KW-0812">Transmembrane</keyword>
<keyword evidence="1" id="KW-1133">Transmembrane helix</keyword>
<comment type="caution">
    <text evidence="2">The sequence shown here is derived from an EMBL/GenBank/DDBJ whole genome shotgun (WGS) entry which is preliminary data.</text>
</comment>
<feature type="transmembrane region" description="Helical" evidence="1">
    <location>
        <begin position="27"/>
        <end position="51"/>
    </location>
</feature>
<sequence length="95" mass="10244">MGAISLLRRVVVQLVWAVECIALTYGGQIVLLLLVTGGNLVLASGLLGSFLTHFASAEEGARLAFLAVAMPVWCVWLGIVVALRWKGRPQWLNQA</sequence>
<feature type="transmembrane region" description="Helical" evidence="1">
    <location>
        <begin position="63"/>
        <end position="85"/>
    </location>
</feature>
<proteinExistence type="predicted"/>
<evidence type="ECO:0000313" key="3">
    <source>
        <dbReference type="Proteomes" id="UP000648722"/>
    </source>
</evidence>
<evidence type="ECO:0000256" key="1">
    <source>
        <dbReference type="SAM" id="Phobius"/>
    </source>
</evidence>
<reference evidence="3" key="1">
    <citation type="journal article" date="2019" name="Int. J. Syst. Evol. Microbiol.">
        <title>The Global Catalogue of Microorganisms (GCM) 10K type strain sequencing project: providing services to taxonomists for standard genome sequencing and annotation.</title>
        <authorList>
            <consortium name="The Broad Institute Genomics Platform"/>
            <consortium name="The Broad Institute Genome Sequencing Center for Infectious Disease"/>
            <person name="Wu L."/>
            <person name="Ma J."/>
        </authorList>
    </citation>
    <scope>NUCLEOTIDE SEQUENCE [LARGE SCALE GENOMIC DNA]</scope>
    <source>
        <strain evidence="3">CGMCC 1.12766</strain>
    </source>
</reference>
<dbReference type="EMBL" id="BMFS01000010">
    <property type="protein sequence ID" value="GGH05047.1"/>
    <property type="molecule type" value="Genomic_DNA"/>
</dbReference>
<accession>A0ABQ1XWL1</accession>
<evidence type="ECO:0000313" key="2">
    <source>
        <dbReference type="EMBL" id="GGH05047.1"/>
    </source>
</evidence>
<gene>
    <name evidence="2" type="ORF">GCM10007420_21860</name>
</gene>
<protein>
    <submittedName>
        <fullName evidence="2">Uncharacterized protein</fullName>
    </submittedName>
</protein>